<dbReference type="EMBL" id="REGN01012353">
    <property type="protein sequence ID" value="RMZ95680.1"/>
    <property type="molecule type" value="Genomic_DNA"/>
</dbReference>
<gene>
    <name evidence="1" type="ORF">BpHYR1_051755</name>
</gene>
<evidence type="ECO:0008006" key="3">
    <source>
        <dbReference type="Google" id="ProtNLM"/>
    </source>
</evidence>
<keyword evidence="2" id="KW-1185">Reference proteome</keyword>
<organism evidence="1 2">
    <name type="scientific">Brachionus plicatilis</name>
    <name type="common">Marine rotifer</name>
    <name type="synonym">Brachionus muelleri</name>
    <dbReference type="NCBI Taxonomy" id="10195"/>
    <lineage>
        <taxon>Eukaryota</taxon>
        <taxon>Metazoa</taxon>
        <taxon>Spiralia</taxon>
        <taxon>Gnathifera</taxon>
        <taxon>Rotifera</taxon>
        <taxon>Eurotatoria</taxon>
        <taxon>Monogononta</taxon>
        <taxon>Pseudotrocha</taxon>
        <taxon>Ploima</taxon>
        <taxon>Brachionidae</taxon>
        <taxon>Brachionus</taxon>
    </lineage>
</organism>
<dbReference type="Proteomes" id="UP000276133">
    <property type="component" value="Unassembled WGS sequence"/>
</dbReference>
<reference evidence="1 2" key="1">
    <citation type="journal article" date="2018" name="Sci. Rep.">
        <title>Genomic signatures of local adaptation to the degree of environmental predictability in rotifers.</title>
        <authorList>
            <person name="Franch-Gras L."/>
            <person name="Hahn C."/>
            <person name="Garcia-Roger E.M."/>
            <person name="Carmona M.J."/>
            <person name="Serra M."/>
            <person name="Gomez A."/>
        </authorList>
    </citation>
    <scope>NUCLEOTIDE SEQUENCE [LARGE SCALE GENOMIC DNA]</scope>
    <source>
        <strain evidence="1">HYR1</strain>
    </source>
</reference>
<evidence type="ECO:0000313" key="1">
    <source>
        <dbReference type="EMBL" id="RMZ95680.1"/>
    </source>
</evidence>
<comment type="caution">
    <text evidence="1">The sequence shown here is derived from an EMBL/GenBank/DDBJ whole genome shotgun (WGS) entry which is preliminary data.</text>
</comment>
<dbReference type="AlphaFoldDB" id="A0A3M7PA74"/>
<dbReference type="OrthoDB" id="10547747at2759"/>
<evidence type="ECO:0000313" key="2">
    <source>
        <dbReference type="Proteomes" id="UP000276133"/>
    </source>
</evidence>
<proteinExistence type="predicted"/>
<name>A0A3M7PA74_BRAPC</name>
<protein>
    <recommendedName>
        <fullName evidence="3">C3H1-type domain-containing protein</fullName>
    </recommendedName>
</protein>
<sequence>MTQSICPSGVSSAANIGARTGMLQRERVLESMDSANGTEQTNQMGYWRPNMVPVHVYPMPVAFGPYPVILHNTTQIENTFPGKIPLYCGTCQAYGCKCFYKNGPTNFRQPDDQNGQIRLPPALKSHDFNRKIYDSKSLRDVEQQHEYYKNAAVTAYFNFLKLAPTNAMYTKLNELSLLAENFNQKLNLDKPKSFNQGTNFFQSGQAPIHTSVELSYDNDINVYLHPNDQGVAGQRNDFAKTNTSLGSKYPASKRPKCSQILCKFGNNCKFYRENRCKFYHPVKYERKKNSIDITDYSIDDGSDIDFMKENQNAF</sequence>
<accession>A0A3M7PA74</accession>